<accession>A0A8T8E1E7</accession>
<evidence type="ECO:0000313" key="1">
    <source>
        <dbReference type="EMBL" id="QRV15645.1"/>
    </source>
</evidence>
<dbReference type="RefSeq" id="WP_204748118.1">
    <property type="nucleotide sequence ID" value="NZ_CP069188.1"/>
</dbReference>
<gene>
    <name evidence="1" type="ORF">JMJ58_01700</name>
</gene>
<keyword evidence="2" id="KW-1185">Reference proteome</keyword>
<proteinExistence type="predicted"/>
<organism evidence="1 2">
    <name type="scientific">Haloterrigena salifodinae</name>
    <dbReference type="NCBI Taxonomy" id="2675099"/>
    <lineage>
        <taxon>Archaea</taxon>
        <taxon>Methanobacteriati</taxon>
        <taxon>Methanobacteriota</taxon>
        <taxon>Stenosarchaea group</taxon>
        <taxon>Halobacteria</taxon>
        <taxon>Halobacteriales</taxon>
        <taxon>Natrialbaceae</taxon>
        <taxon>Haloterrigena</taxon>
    </lineage>
</organism>
<name>A0A8T8E1E7_9EURY</name>
<dbReference type="EMBL" id="CP069188">
    <property type="protein sequence ID" value="QRV15645.1"/>
    <property type="molecule type" value="Genomic_DNA"/>
</dbReference>
<dbReference type="Proteomes" id="UP000637819">
    <property type="component" value="Chromosome"/>
</dbReference>
<protein>
    <submittedName>
        <fullName evidence="1">Uncharacterized protein</fullName>
    </submittedName>
</protein>
<reference evidence="1 2" key="1">
    <citation type="submission" date="2021-01" db="EMBL/GenBank/DDBJ databases">
        <title>Genome Sequence and Methylation Pattern of Haloterrigena salifodinae BOL5-1, An Extremely Halophilic Archaeon from a Bolivian Salt Mine.</title>
        <authorList>
            <person name="DasSarma P."/>
            <person name="Anton B.P."/>
            <person name="DasSarma S.L."/>
            <person name="von Ehrenheim H.A.L."/>
            <person name="Martinez F.L."/>
            <person name="Guzman D."/>
            <person name="Roberts R.J."/>
            <person name="DasSarma S."/>
        </authorList>
    </citation>
    <scope>NUCLEOTIDE SEQUENCE [LARGE SCALE GENOMIC DNA]</scope>
    <source>
        <strain evidence="1 2">BOL5-1</strain>
    </source>
</reference>
<evidence type="ECO:0000313" key="2">
    <source>
        <dbReference type="Proteomes" id="UP000637819"/>
    </source>
</evidence>
<dbReference type="OrthoDB" id="186058at2157"/>
<sequence>MFEYDTSDSVSKRSVLKAVGTLLSGTTLLTVRTSARTGERFDFEITELTAETVTARVRVSAVLATHLREVPSQIVLGHRDQFGLSETDSAAIDDAVVERTSEDGVATPDVMASFERTDVNANANRYVVTMQFRTREIDFSGAEIEDGMLTMGLFVPRLGSETESVVVTDEIESGSVDLE</sequence>
<dbReference type="AlphaFoldDB" id="A0A8T8E1E7"/>
<dbReference type="KEGG" id="hsal:JMJ58_01700"/>
<dbReference type="GeneID" id="62873798"/>